<keyword evidence="18" id="KW-1185">Reference proteome</keyword>
<dbReference type="Pfam" id="PF07714">
    <property type="entry name" value="PK_Tyr_Ser-Thr"/>
    <property type="match status" value="1"/>
</dbReference>
<evidence type="ECO:0000256" key="8">
    <source>
        <dbReference type="ARBA" id="ARBA00022840"/>
    </source>
</evidence>
<dbReference type="FunFam" id="1.10.510.10:FF:000060">
    <property type="entry name" value="G-type lectin S-receptor-like serine/threonine-protein kinase"/>
    <property type="match status" value="1"/>
</dbReference>
<dbReference type="CDD" id="cd14066">
    <property type="entry name" value="STKc_IRAK"/>
    <property type="match status" value="1"/>
</dbReference>
<evidence type="ECO:0000259" key="15">
    <source>
        <dbReference type="PROSITE" id="PS50011"/>
    </source>
</evidence>
<evidence type="ECO:0000256" key="13">
    <source>
        <dbReference type="PIRNR" id="PIRNR000641"/>
    </source>
</evidence>
<name>A0AAV5MSK4_9ROSI</name>
<evidence type="ECO:0000259" key="16">
    <source>
        <dbReference type="PROSITE" id="PS50948"/>
    </source>
</evidence>
<dbReference type="PROSITE" id="PS00108">
    <property type="entry name" value="PROTEIN_KINASE_ST"/>
    <property type="match status" value="1"/>
</dbReference>
<dbReference type="GO" id="GO:0005524">
    <property type="term" value="F:ATP binding"/>
    <property type="evidence" value="ECO:0007669"/>
    <property type="project" value="UniProtKB-KW"/>
</dbReference>
<evidence type="ECO:0000256" key="3">
    <source>
        <dbReference type="ARBA" id="ARBA00022527"/>
    </source>
</evidence>
<keyword evidence="2" id="KW-1003">Cell membrane</keyword>
<dbReference type="Pfam" id="PF11883">
    <property type="entry name" value="DUF3403"/>
    <property type="match status" value="1"/>
</dbReference>
<accession>A0AAV5MSK4</accession>
<dbReference type="InterPro" id="IPR011009">
    <property type="entry name" value="Kinase-like_dom_sf"/>
</dbReference>
<dbReference type="AlphaFoldDB" id="A0AAV5MSK4"/>
<feature type="domain" description="Apple" evidence="16">
    <location>
        <begin position="355"/>
        <end position="438"/>
    </location>
</feature>
<protein>
    <recommendedName>
        <fullName evidence="13">Receptor-like serine/threonine-protein kinase</fullName>
        <ecNumber evidence="13">2.7.11.1</ecNumber>
    </recommendedName>
</protein>
<dbReference type="SUPFAM" id="SSF56112">
    <property type="entry name" value="Protein kinase-like (PK-like)"/>
    <property type="match status" value="1"/>
</dbReference>
<comment type="similarity">
    <text evidence="13">Belongs to the protein kinase superfamily. Ser/Thr protein kinase family.</text>
</comment>
<reference evidence="17 18" key="1">
    <citation type="journal article" date="2021" name="Commun. Biol.">
        <title>The genome of Shorea leprosula (Dipterocarpaceae) highlights the ecological relevance of drought in aseasonal tropical rainforests.</title>
        <authorList>
            <person name="Ng K.K.S."/>
            <person name="Kobayashi M.J."/>
            <person name="Fawcett J.A."/>
            <person name="Hatakeyama M."/>
            <person name="Paape T."/>
            <person name="Ng C.H."/>
            <person name="Ang C.C."/>
            <person name="Tnah L.H."/>
            <person name="Lee C.T."/>
            <person name="Nishiyama T."/>
            <person name="Sese J."/>
            <person name="O'Brien M.J."/>
            <person name="Copetti D."/>
            <person name="Mohd Noor M.I."/>
            <person name="Ong R.C."/>
            <person name="Putra M."/>
            <person name="Sireger I.Z."/>
            <person name="Indrioko S."/>
            <person name="Kosugi Y."/>
            <person name="Izuno A."/>
            <person name="Isagi Y."/>
            <person name="Lee S.L."/>
            <person name="Shimizu K.K."/>
        </authorList>
    </citation>
    <scope>NUCLEOTIDE SEQUENCE [LARGE SCALE GENOMIC DNA]</scope>
    <source>
        <strain evidence="17">214</strain>
    </source>
</reference>
<keyword evidence="14" id="KW-0812">Transmembrane</keyword>
<dbReference type="SMART" id="SM00220">
    <property type="entry name" value="S_TKc"/>
    <property type="match status" value="1"/>
</dbReference>
<dbReference type="PROSITE" id="PS50948">
    <property type="entry name" value="PAN"/>
    <property type="match status" value="1"/>
</dbReference>
<keyword evidence="6 13" id="KW-0547">Nucleotide-binding</keyword>
<evidence type="ECO:0000256" key="11">
    <source>
        <dbReference type="ARBA" id="ARBA00047899"/>
    </source>
</evidence>
<evidence type="ECO:0000313" key="18">
    <source>
        <dbReference type="Proteomes" id="UP001054252"/>
    </source>
</evidence>
<evidence type="ECO:0000256" key="6">
    <source>
        <dbReference type="ARBA" id="ARBA00022741"/>
    </source>
</evidence>
<keyword evidence="14" id="KW-0472">Membrane</keyword>
<dbReference type="FunFam" id="3.30.200.20:FF:000195">
    <property type="entry name" value="G-type lectin S-receptor-like serine/threonine-protein kinase"/>
    <property type="match status" value="1"/>
</dbReference>
<keyword evidence="9" id="KW-1015">Disulfide bond</keyword>
<dbReference type="InterPro" id="IPR021820">
    <property type="entry name" value="S-locus_recpt_kinase_C"/>
</dbReference>
<keyword evidence="4 13" id="KW-0808">Transferase</keyword>
<keyword evidence="3 13" id="KW-0723">Serine/threonine-protein kinase</keyword>
<dbReference type="SUPFAM" id="SSF51110">
    <property type="entry name" value="alpha-D-mannose-specific plant lectins"/>
    <property type="match status" value="1"/>
</dbReference>
<comment type="catalytic activity">
    <reaction evidence="12 13">
        <text>L-seryl-[protein] + ATP = O-phospho-L-seryl-[protein] + ADP + H(+)</text>
        <dbReference type="Rhea" id="RHEA:17989"/>
        <dbReference type="Rhea" id="RHEA-COMP:9863"/>
        <dbReference type="Rhea" id="RHEA-COMP:11604"/>
        <dbReference type="ChEBI" id="CHEBI:15378"/>
        <dbReference type="ChEBI" id="CHEBI:29999"/>
        <dbReference type="ChEBI" id="CHEBI:30616"/>
        <dbReference type="ChEBI" id="CHEBI:83421"/>
        <dbReference type="ChEBI" id="CHEBI:456216"/>
        <dbReference type="EC" id="2.7.11.1"/>
    </reaction>
</comment>
<dbReference type="PIRSF" id="PIRSF000641">
    <property type="entry name" value="SRK"/>
    <property type="match status" value="1"/>
</dbReference>
<dbReference type="InterPro" id="IPR036426">
    <property type="entry name" value="Bulb-type_lectin_dom_sf"/>
</dbReference>
<evidence type="ECO:0000256" key="1">
    <source>
        <dbReference type="ARBA" id="ARBA00004251"/>
    </source>
</evidence>
<dbReference type="Proteomes" id="UP001054252">
    <property type="component" value="Unassembled WGS sequence"/>
</dbReference>
<keyword evidence="14" id="KW-1133">Transmembrane helix</keyword>
<evidence type="ECO:0000256" key="4">
    <source>
        <dbReference type="ARBA" id="ARBA00022679"/>
    </source>
</evidence>
<keyword evidence="5" id="KW-0732">Signal</keyword>
<evidence type="ECO:0000313" key="17">
    <source>
        <dbReference type="EMBL" id="GKV51813.1"/>
    </source>
</evidence>
<evidence type="ECO:0000256" key="10">
    <source>
        <dbReference type="ARBA" id="ARBA00023180"/>
    </source>
</evidence>
<comment type="subcellular location">
    <subcellularLocation>
        <location evidence="1">Cell membrane</location>
        <topology evidence="1">Single-pass type I membrane protein</topology>
    </subcellularLocation>
</comment>
<dbReference type="Gene3D" id="3.30.200.20">
    <property type="entry name" value="Phosphorylase Kinase, domain 1"/>
    <property type="match status" value="1"/>
</dbReference>
<proteinExistence type="inferred from homology"/>
<dbReference type="Gene3D" id="1.10.510.10">
    <property type="entry name" value="Transferase(Phosphotransferase) domain 1"/>
    <property type="match status" value="1"/>
</dbReference>
<dbReference type="GO" id="GO:0004674">
    <property type="term" value="F:protein serine/threonine kinase activity"/>
    <property type="evidence" value="ECO:0007669"/>
    <property type="project" value="UniProtKB-KW"/>
</dbReference>
<dbReference type="EMBL" id="BPVZ01000545">
    <property type="protein sequence ID" value="GKV51813.1"/>
    <property type="molecule type" value="Genomic_DNA"/>
</dbReference>
<dbReference type="GO" id="GO:0005886">
    <property type="term" value="C:plasma membrane"/>
    <property type="evidence" value="ECO:0007669"/>
    <property type="project" value="UniProtKB-SubCell"/>
</dbReference>
<feature type="domain" description="Protein kinase" evidence="15">
    <location>
        <begin position="525"/>
        <end position="801"/>
    </location>
</feature>
<evidence type="ECO:0000256" key="12">
    <source>
        <dbReference type="ARBA" id="ARBA00048679"/>
    </source>
</evidence>
<dbReference type="PANTHER" id="PTHR27002:SF926">
    <property type="entry name" value="OS07G0535800 PROTEIN"/>
    <property type="match status" value="1"/>
</dbReference>
<sequence length="844" mass="95128">MADTDLVGRKFAIAILESMPPNYVEALIQSKAPEWKGRHLLPAQHKIILRRKSSLSPLYRDAQAWPSTTQSLTKQLRHWRARTMAHIQSQREISLSPQTSYTQLLDIYSEEYKNGQDQYEYRGVGDDLVMTFPMMTLMSQKILSGEREFIALYQTRTPIQAHATLRNDGNFVLQQLNSDGSVKGDLWQSFDHPTDTLLPGMKLGFNLKTGLSWTLTSKRSDDSPASGSFTLGMDPNDTKQLVILRRDDVYWRSGQWQHSSSNFPHLTFEQDFGYRFSFTQNENETYFNFTTNPSPFTFPKIKVGSEDAIALEFIGDPSTPGLPIVIVSCNYYAYSSSFTMESNSSGCIKLKLPKCRDTTLDYGDSIISEYGSMSSPGYRFSDSENLTIEDCKVKCLQNCSCFAFAAANVDGSGCEIWVSRAFFKITKSERVIFILPSKGNKWWLWLTIVVGGMMIVPTVFSICYIIWKKCTSNGDENISQRTLIRELEGNDAPSISFGKPKGHKKDRNELHVFSFESIVSSTNYFSSANKLGEGGFGPVYKGILLDGREVAIKRLSGSSGQGMAEFKNEALLIAKLQHMNLVRLLGFCIQGEEKILIYEYMPNKSLDSFLFDSAKKKVLNWKIRLNIIEGIAQGLLYLHKYSRLRVIHRDLKASNILLDGEMNPKISDFGMARIFGLKESEANTNRVVGTYGYMSPEYAFHGLVSIKTDVFSFGVLLLELVSGMKNTGCCHSEHPLNLLGYTWQLWNEDKALEVMDPTFDGLCSRSQILRCIHIGLLCVQDHAIDRPTMSDVVSMLSNETMPLPQPKQPAFFISTVVQEKAGGPEIKSENYSINYVSISVMEAR</sequence>
<evidence type="ECO:0000256" key="14">
    <source>
        <dbReference type="SAM" id="Phobius"/>
    </source>
</evidence>
<organism evidence="17 18">
    <name type="scientific">Rubroshorea leprosula</name>
    <dbReference type="NCBI Taxonomy" id="152421"/>
    <lineage>
        <taxon>Eukaryota</taxon>
        <taxon>Viridiplantae</taxon>
        <taxon>Streptophyta</taxon>
        <taxon>Embryophyta</taxon>
        <taxon>Tracheophyta</taxon>
        <taxon>Spermatophyta</taxon>
        <taxon>Magnoliopsida</taxon>
        <taxon>eudicotyledons</taxon>
        <taxon>Gunneridae</taxon>
        <taxon>Pentapetalae</taxon>
        <taxon>rosids</taxon>
        <taxon>malvids</taxon>
        <taxon>Malvales</taxon>
        <taxon>Dipterocarpaceae</taxon>
        <taxon>Rubroshorea</taxon>
    </lineage>
</organism>
<evidence type="ECO:0000256" key="9">
    <source>
        <dbReference type="ARBA" id="ARBA00023157"/>
    </source>
</evidence>
<evidence type="ECO:0000256" key="5">
    <source>
        <dbReference type="ARBA" id="ARBA00022729"/>
    </source>
</evidence>
<dbReference type="InterPro" id="IPR001245">
    <property type="entry name" value="Ser-Thr/Tyr_kinase_cat_dom"/>
</dbReference>
<gene>
    <name evidence="17" type="ORF">SLEP1_g58437</name>
</gene>
<dbReference type="InterPro" id="IPR003609">
    <property type="entry name" value="Pan_app"/>
</dbReference>
<dbReference type="EC" id="2.7.11.1" evidence="13"/>
<evidence type="ECO:0000256" key="7">
    <source>
        <dbReference type="ARBA" id="ARBA00022777"/>
    </source>
</evidence>
<dbReference type="Pfam" id="PF01453">
    <property type="entry name" value="B_lectin"/>
    <property type="match status" value="1"/>
</dbReference>
<dbReference type="InterPro" id="IPR001480">
    <property type="entry name" value="Bulb-type_lectin_dom"/>
</dbReference>
<dbReference type="PANTHER" id="PTHR27002">
    <property type="entry name" value="RECEPTOR-LIKE SERINE/THREONINE-PROTEIN KINASE SD1-8"/>
    <property type="match status" value="1"/>
</dbReference>
<keyword evidence="8 13" id="KW-0067">ATP-binding</keyword>
<comment type="catalytic activity">
    <reaction evidence="11 13">
        <text>L-threonyl-[protein] + ATP = O-phospho-L-threonyl-[protein] + ADP + H(+)</text>
        <dbReference type="Rhea" id="RHEA:46608"/>
        <dbReference type="Rhea" id="RHEA-COMP:11060"/>
        <dbReference type="Rhea" id="RHEA-COMP:11605"/>
        <dbReference type="ChEBI" id="CHEBI:15378"/>
        <dbReference type="ChEBI" id="CHEBI:30013"/>
        <dbReference type="ChEBI" id="CHEBI:30616"/>
        <dbReference type="ChEBI" id="CHEBI:61977"/>
        <dbReference type="ChEBI" id="CHEBI:456216"/>
        <dbReference type="EC" id="2.7.11.1"/>
    </reaction>
</comment>
<dbReference type="Pfam" id="PF08276">
    <property type="entry name" value="PAN_2"/>
    <property type="match status" value="1"/>
</dbReference>
<dbReference type="InterPro" id="IPR024171">
    <property type="entry name" value="SRK-like_kinase"/>
</dbReference>
<evidence type="ECO:0000256" key="2">
    <source>
        <dbReference type="ARBA" id="ARBA00022475"/>
    </source>
</evidence>
<dbReference type="InterPro" id="IPR008271">
    <property type="entry name" value="Ser/Thr_kinase_AS"/>
</dbReference>
<feature type="transmembrane region" description="Helical" evidence="14">
    <location>
        <begin position="442"/>
        <end position="467"/>
    </location>
</feature>
<keyword evidence="10" id="KW-0325">Glycoprotein</keyword>
<keyword evidence="7 13" id="KW-0418">Kinase</keyword>
<dbReference type="InterPro" id="IPR000719">
    <property type="entry name" value="Prot_kinase_dom"/>
</dbReference>
<dbReference type="PROSITE" id="PS50011">
    <property type="entry name" value="PROTEIN_KINASE_DOM"/>
    <property type="match status" value="1"/>
</dbReference>
<comment type="caution">
    <text evidence="17">The sequence shown here is derived from an EMBL/GenBank/DDBJ whole genome shotgun (WGS) entry which is preliminary data.</text>
</comment>